<evidence type="ECO:0000313" key="2">
    <source>
        <dbReference type="Proteomes" id="UP000460435"/>
    </source>
</evidence>
<evidence type="ECO:0000313" key="1">
    <source>
        <dbReference type="EMBL" id="NDL58622.1"/>
    </source>
</evidence>
<dbReference type="EMBL" id="WLZY01000005">
    <property type="protein sequence ID" value="NDL58622.1"/>
    <property type="molecule type" value="Genomic_DNA"/>
</dbReference>
<reference evidence="1 2" key="1">
    <citation type="submission" date="2019-11" db="EMBL/GenBank/DDBJ databases">
        <authorList>
            <person name="Li X.-J."/>
            <person name="Feng X.-M."/>
        </authorList>
    </citation>
    <scope>NUCLEOTIDE SEQUENCE [LARGE SCALE GENOMIC DNA]</scope>
    <source>
        <strain evidence="1 2">XMNu-373</strain>
    </source>
</reference>
<proteinExistence type="predicted"/>
<keyword evidence="2" id="KW-1185">Reference proteome</keyword>
<sequence length="79" mass="8844">MNTVIKRDGKIVATLSEGDSLLSWFVRNTSQSMDYELRYGGYSVEEVSEGEYPRRNADGVTVWACCESSIGSKCEHQSE</sequence>
<accession>A0A7K3M6U5</accession>
<organism evidence="1 2">
    <name type="scientific">Phytoactinopolyspora mesophila</name>
    <dbReference type="NCBI Taxonomy" id="2650750"/>
    <lineage>
        <taxon>Bacteria</taxon>
        <taxon>Bacillati</taxon>
        <taxon>Actinomycetota</taxon>
        <taxon>Actinomycetes</taxon>
        <taxon>Jiangellales</taxon>
        <taxon>Jiangellaceae</taxon>
        <taxon>Phytoactinopolyspora</taxon>
    </lineage>
</organism>
<gene>
    <name evidence="1" type="ORF">F7O44_16255</name>
</gene>
<dbReference type="RefSeq" id="WP_162451314.1">
    <property type="nucleotide sequence ID" value="NZ_WLZY01000005.1"/>
</dbReference>
<protein>
    <submittedName>
        <fullName evidence="1">Uncharacterized protein</fullName>
    </submittedName>
</protein>
<comment type="caution">
    <text evidence="1">The sequence shown here is derived from an EMBL/GenBank/DDBJ whole genome shotgun (WGS) entry which is preliminary data.</text>
</comment>
<dbReference type="AlphaFoldDB" id="A0A7K3M6U5"/>
<dbReference type="Proteomes" id="UP000460435">
    <property type="component" value="Unassembled WGS sequence"/>
</dbReference>
<name>A0A7K3M6U5_9ACTN</name>